<protein>
    <recommendedName>
        <fullName evidence="3">phosphatidylserine decarboxylase</fullName>
        <ecNumber evidence="3">4.1.1.65</ecNumber>
    </recommendedName>
</protein>
<evidence type="ECO:0000256" key="7">
    <source>
        <dbReference type="ARBA" id="ARBA00023209"/>
    </source>
</evidence>
<dbReference type="GO" id="GO:0006646">
    <property type="term" value="P:phosphatidylethanolamine biosynthetic process"/>
    <property type="evidence" value="ECO:0007669"/>
    <property type="project" value="UniProtKB-UniPathway"/>
</dbReference>
<evidence type="ECO:0000256" key="8">
    <source>
        <dbReference type="ARBA" id="ARBA00023239"/>
    </source>
</evidence>
<dbReference type="NCBIfam" id="TIGR00163">
    <property type="entry name" value="PS_decarb"/>
    <property type="match status" value="1"/>
</dbReference>
<comment type="pathway">
    <text evidence="2">Lipid metabolism.</text>
</comment>
<feature type="region of interest" description="Disordered" evidence="12">
    <location>
        <begin position="418"/>
        <end position="445"/>
    </location>
</feature>
<comment type="cofactor">
    <cofactor evidence="1">
        <name>pyruvate</name>
        <dbReference type="ChEBI" id="CHEBI:15361"/>
    </cofactor>
</comment>
<dbReference type="GO" id="GO:0004609">
    <property type="term" value="F:phosphatidylserine decarboxylase activity"/>
    <property type="evidence" value="ECO:0007669"/>
    <property type="project" value="UniProtKB-EC"/>
</dbReference>
<evidence type="ECO:0000256" key="10">
    <source>
        <dbReference type="ARBA" id="ARBA00023317"/>
    </source>
</evidence>
<comment type="caution">
    <text evidence="13">The sequence shown here is derived from an EMBL/GenBank/DDBJ whole genome shotgun (WGS) entry which is preliminary data.</text>
</comment>
<dbReference type="Proteomes" id="UP000241890">
    <property type="component" value="Unassembled WGS sequence"/>
</dbReference>
<dbReference type="EMBL" id="BEYU01000008">
    <property type="protein sequence ID" value="GBG24676.1"/>
    <property type="molecule type" value="Genomic_DNA"/>
</dbReference>
<feature type="compositionally biased region" description="Basic and acidic residues" evidence="12">
    <location>
        <begin position="418"/>
        <end position="431"/>
    </location>
</feature>
<keyword evidence="10" id="KW-0670">Pyruvate</keyword>
<keyword evidence="8" id="KW-0456">Lyase</keyword>
<keyword evidence="14" id="KW-1185">Reference proteome</keyword>
<dbReference type="InterPro" id="IPR003817">
    <property type="entry name" value="PS_Dcarbxylase"/>
</dbReference>
<dbReference type="FunCoup" id="A0A2R5G0Y2">
    <property type="interactions" value="108"/>
</dbReference>
<dbReference type="EC" id="4.1.1.65" evidence="3"/>
<keyword evidence="4" id="KW-0444">Lipid biosynthesis</keyword>
<evidence type="ECO:0000256" key="11">
    <source>
        <dbReference type="ARBA" id="ARBA00024326"/>
    </source>
</evidence>
<evidence type="ECO:0000256" key="12">
    <source>
        <dbReference type="SAM" id="MobiDB-lite"/>
    </source>
</evidence>
<dbReference type="InParanoid" id="A0A2R5G0Y2"/>
<evidence type="ECO:0000256" key="4">
    <source>
        <dbReference type="ARBA" id="ARBA00022516"/>
    </source>
</evidence>
<evidence type="ECO:0000256" key="3">
    <source>
        <dbReference type="ARBA" id="ARBA00012243"/>
    </source>
</evidence>
<evidence type="ECO:0000256" key="9">
    <source>
        <dbReference type="ARBA" id="ARBA00023264"/>
    </source>
</evidence>
<accession>A0A2R5G0Y2</accession>
<evidence type="ECO:0000256" key="1">
    <source>
        <dbReference type="ARBA" id="ARBA00001928"/>
    </source>
</evidence>
<sequence length="460" mass="50736">MLGLARGSGAWARGPAAATLRTRGLASKASSGGSGGSGGGGGGLWQEWKKYRLPVTLGFVCLGTLQARRLYNEQQANLPRTRSRGPVAAPIGATDAGAQQGAYTGESVLPASWLPEFSDVWNKFALGFINYGPPYRWLSHAWGVVAHVDLPFGWMREIVYRGWAFMYSCKQHEMRDPYTSYPSLSAYFRRPLKNGVRRVDADSPGAVVCPVDAKVLHVGSTDLAKGVEAGGVRLEQVKGVSYPMEDFVGRFPSGLDTDSPAPGRTLQTVVLYLAPGDYHHFHSPVDWTIDQRRHFPGRLLPVRPWAARRVEDLYCRNERVVLNGTWEGGFFSFGAVGALNVGSIDICFDEDVLTNKESRFPYQRYTKAVSERNYAEPIDAVRGQPVGSFDFGSTIVLVFEASKDFTFNVTPGQTVRVGERLGTDKPRERQRPLTNCPPWPGDSSNTLTLQRLRALREEDE</sequence>
<evidence type="ECO:0000256" key="6">
    <source>
        <dbReference type="ARBA" id="ARBA00023098"/>
    </source>
</evidence>
<dbReference type="PANTHER" id="PTHR10067">
    <property type="entry name" value="PHOSPHATIDYLSERINE DECARBOXYLASE"/>
    <property type="match status" value="1"/>
</dbReference>
<name>A0A2R5G0Y2_9STRA</name>
<evidence type="ECO:0000256" key="2">
    <source>
        <dbReference type="ARBA" id="ARBA00005189"/>
    </source>
</evidence>
<gene>
    <name evidence="13" type="ORF">FCC1311_004311</name>
</gene>
<dbReference type="PANTHER" id="PTHR10067:SF6">
    <property type="entry name" value="PHOSPHATIDYLSERINE DECARBOXYLASE PROENZYME, MITOCHONDRIAL"/>
    <property type="match status" value="1"/>
</dbReference>
<evidence type="ECO:0000313" key="14">
    <source>
        <dbReference type="Proteomes" id="UP000241890"/>
    </source>
</evidence>
<dbReference type="Pfam" id="PF02666">
    <property type="entry name" value="PS_Dcarbxylase"/>
    <property type="match status" value="1"/>
</dbReference>
<dbReference type="GO" id="GO:0005739">
    <property type="term" value="C:mitochondrion"/>
    <property type="evidence" value="ECO:0007669"/>
    <property type="project" value="TreeGrafter"/>
</dbReference>
<keyword evidence="9" id="KW-1208">Phospholipid metabolism</keyword>
<dbReference type="AlphaFoldDB" id="A0A2R5G0Y2"/>
<proteinExistence type="predicted"/>
<comment type="pathway">
    <text evidence="11">Phospholipid metabolism; phosphatidylethanolamine biosynthesis.</text>
</comment>
<keyword evidence="6" id="KW-0443">Lipid metabolism</keyword>
<organism evidence="13 14">
    <name type="scientific">Hondaea fermentalgiana</name>
    <dbReference type="NCBI Taxonomy" id="2315210"/>
    <lineage>
        <taxon>Eukaryota</taxon>
        <taxon>Sar</taxon>
        <taxon>Stramenopiles</taxon>
        <taxon>Bigyra</taxon>
        <taxon>Labyrinthulomycetes</taxon>
        <taxon>Thraustochytrida</taxon>
        <taxon>Thraustochytriidae</taxon>
        <taxon>Hondaea</taxon>
    </lineage>
</organism>
<evidence type="ECO:0000256" key="5">
    <source>
        <dbReference type="ARBA" id="ARBA00022793"/>
    </source>
</evidence>
<dbReference type="UniPathway" id="UPA00558"/>
<dbReference type="InterPro" id="IPR033177">
    <property type="entry name" value="PSD-B"/>
</dbReference>
<reference evidence="13 14" key="1">
    <citation type="submission" date="2017-12" db="EMBL/GenBank/DDBJ databases">
        <title>Sequencing, de novo assembly and annotation of complete genome of a new Thraustochytrid species, strain FCC1311.</title>
        <authorList>
            <person name="Sedici K."/>
            <person name="Godart F."/>
            <person name="Aiese Cigliano R."/>
            <person name="Sanseverino W."/>
            <person name="Barakat M."/>
            <person name="Ortet P."/>
            <person name="Marechal E."/>
            <person name="Cagnac O."/>
            <person name="Amato A."/>
        </authorList>
    </citation>
    <scope>NUCLEOTIDE SEQUENCE [LARGE SCALE GENOMIC DNA]</scope>
</reference>
<dbReference type="OrthoDB" id="4330at2759"/>
<keyword evidence="5" id="KW-0210">Decarboxylase</keyword>
<keyword evidence="7" id="KW-0594">Phospholipid biosynthesis</keyword>
<evidence type="ECO:0000313" key="13">
    <source>
        <dbReference type="EMBL" id="GBG24676.1"/>
    </source>
</evidence>